<protein>
    <submittedName>
        <fullName evidence="2">Uncharacterized protein</fullName>
    </submittedName>
</protein>
<accession>A0A9P5X6B6</accession>
<sequence>MSINFKGASNFTITGGNFGNIEGNILNVHIPQSLGYEQVDPPSLSSSRSRRTTSVRPSRRSEKQRSQHRVKDTRRPLLLAPPEPAATTPAAAPATAAVASPESTIQFPAVTCSSPADLDIQEDGGGNDSDSSGTSGYERYLTPPSDMERNLEDESGGSSNIVLCPSPPTFTQSATMASLPQSIVSAQHYYPSVQTHTYLRGIDHTGRTVSESIYSRRVYGSDPSPDIVPHPRAPRSFTVPLPALGPSTIQPIHETVHHTHTTHGHYDHRPSPNQPGGGSLQRAPHRSQTDNAHGARECNHEHRPFLLPSGCPPSHHP</sequence>
<dbReference type="EMBL" id="MU151398">
    <property type="protein sequence ID" value="KAF9444161.1"/>
    <property type="molecule type" value="Genomic_DNA"/>
</dbReference>
<feature type="region of interest" description="Disordered" evidence="1">
    <location>
        <begin position="37"/>
        <end position="99"/>
    </location>
</feature>
<feature type="region of interest" description="Disordered" evidence="1">
    <location>
        <begin position="258"/>
        <end position="296"/>
    </location>
</feature>
<comment type="caution">
    <text evidence="2">The sequence shown here is derived from an EMBL/GenBank/DDBJ whole genome shotgun (WGS) entry which is preliminary data.</text>
</comment>
<name>A0A9P5X6B6_9AGAR</name>
<feature type="compositionally biased region" description="Low complexity" evidence="1">
    <location>
        <begin position="85"/>
        <end position="99"/>
    </location>
</feature>
<feature type="region of interest" description="Disordered" evidence="1">
    <location>
        <begin position="216"/>
        <end position="235"/>
    </location>
</feature>
<gene>
    <name evidence="2" type="ORF">P691DRAFT_358474</name>
</gene>
<dbReference type="AlphaFoldDB" id="A0A9P5X6B6"/>
<feature type="region of interest" description="Disordered" evidence="1">
    <location>
        <begin position="115"/>
        <end position="159"/>
    </location>
</feature>
<keyword evidence="3" id="KW-1185">Reference proteome</keyword>
<reference evidence="2" key="1">
    <citation type="submission" date="2020-11" db="EMBL/GenBank/DDBJ databases">
        <authorList>
            <consortium name="DOE Joint Genome Institute"/>
            <person name="Ahrendt S."/>
            <person name="Riley R."/>
            <person name="Andreopoulos W."/>
            <person name="Labutti K."/>
            <person name="Pangilinan J."/>
            <person name="Ruiz-Duenas F.J."/>
            <person name="Barrasa J.M."/>
            <person name="Sanchez-Garcia M."/>
            <person name="Camarero S."/>
            <person name="Miyauchi S."/>
            <person name="Serrano A."/>
            <person name="Linde D."/>
            <person name="Babiker R."/>
            <person name="Drula E."/>
            <person name="Ayuso-Fernandez I."/>
            <person name="Pacheco R."/>
            <person name="Padilla G."/>
            <person name="Ferreira P."/>
            <person name="Barriuso J."/>
            <person name="Kellner H."/>
            <person name="Castanera R."/>
            <person name="Alfaro M."/>
            <person name="Ramirez L."/>
            <person name="Pisabarro A.G."/>
            <person name="Kuo A."/>
            <person name="Tritt A."/>
            <person name="Lipzen A."/>
            <person name="He G."/>
            <person name="Yan M."/>
            <person name="Ng V."/>
            <person name="Cullen D."/>
            <person name="Martin F."/>
            <person name="Rosso M.-N."/>
            <person name="Henrissat B."/>
            <person name="Hibbett D."/>
            <person name="Martinez A.T."/>
            <person name="Grigoriev I.V."/>
        </authorList>
    </citation>
    <scope>NUCLEOTIDE SEQUENCE</scope>
    <source>
        <strain evidence="2">MF-IS2</strain>
    </source>
</reference>
<feature type="compositionally biased region" description="Basic and acidic residues" evidence="1">
    <location>
        <begin position="59"/>
        <end position="75"/>
    </location>
</feature>
<evidence type="ECO:0000313" key="2">
    <source>
        <dbReference type="EMBL" id="KAF9444161.1"/>
    </source>
</evidence>
<evidence type="ECO:0000313" key="3">
    <source>
        <dbReference type="Proteomes" id="UP000807342"/>
    </source>
</evidence>
<organism evidence="2 3">
    <name type="scientific">Macrolepiota fuliginosa MF-IS2</name>
    <dbReference type="NCBI Taxonomy" id="1400762"/>
    <lineage>
        <taxon>Eukaryota</taxon>
        <taxon>Fungi</taxon>
        <taxon>Dikarya</taxon>
        <taxon>Basidiomycota</taxon>
        <taxon>Agaricomycotina</taxon>
        <taxon>Agaricomycetes</taxon>
        <taxon>Agaricomycetidae</taxon>
        <taxon>Agaricales</taxon>
        <taxon>Agaricineae</taxon>
        <taxon>Agaricaceae</taxon>
        <taxon>Macrolepiota</taxon>
    </lineage>
</organism>
<evidence type="ECO:0000256" key="1">
    <source>
        <dbReference type="SAM" id="MobiDB-lite"/>
    </source>
</evidence>
<dbReference type="Proteomes" id="UP000807342">
    <property type="component" value="Unassembled WGS sequence"/>
</dbReference>
<proteinExistence type="predicted"/>